<dbReference type="Pfam" id="PF00149">
    <property type="entry name" value="Metallophos"/>
    <property type="match status" value="1"/>
</dbReference>
<dbReference type="PANTHER" id="PTHR42850">
    <property type="entry name" value="METALLOPHOSPHOESTERASE"/>
    <property type="match status" value="1"/>
</dbReference>
<dbReference type="InterPro" id="IPR029052">
    <property type="entry name" value="Metallo-depent_PP-like"/>
</dbReference>
<dbReference type="GO" id="GO:0006798">
    <property type="term" value="P:polyphosphate catabolic process"/>
    <property type="evidence" value="ECO:0007669"/>
    <property type="project" value="TreeGrafter"/>
</dbReference>
<dbReference type="PANTHER" id="PTHR42850:SF4">
    <property type="entry name" value="ZINC-DEPENDENT ENDOPOLYPHOSPHATASE"/>
    <property type="match status" value="1"/>
</dbReference>
<dbReference type="InterPro" id="IPR050126">
    <property type="entry name" value="Ap4A_hydrolase"/>
</dbReference>
<dbReference type="Gene3D" id="3.60.21.10">
    <property type="match status" value="1"/>
</dbReference>
<dbReference type="AlphaFoldDB" id="A0A8H4QCY6"/>
<evidence type="ECO:0000313" key="3">
    <source>
        <dbReference type="Proteomes" id="UP000562929"/>
    </source>
</evidence>
<dbReference type="SUPFAM" id="SSF56300">
    <property type="entry name" value="Metallo-dependent phosphatases"/>
    <property type="match status" value="1"/>
</dbReference>
<name>A0A8H4QCY6_9HYPO</name>
<organism evidence="2 3">
    <name type="scientific">Ophiocordyceps camponoti-floridani</name>
    <dbReference type="NCBI Taxonomy" id="2030778"/>
    <lineage>
        <taxon>Eukaryota</taxon>
        <taxon>Fungi</taxon>
        <taxon>Dikarya</taxon>
        <taxon>Ascomycota</taxon>
        <taxon>Pezizomycotina</taxon>
        <taxon>Sordariomycetes</taxon>
        <taxon>Hypocreomycetidae</taxon>
        <taxon>Hypocreales</taxon>
        <taxon>Ophiocordycipitaceae</taxon>
        <taxon>Ophiocordyceps</taxon>
    </lineage>
</organism>
<keyword evidence="3" id="KW-1185">Reference proteome</keyword>
<dbReference type="Proteomes" id="UP000562929">
    <property type="component" value="Unassembled WGS sequence"/>
</dbReference>
<accession>A0A8H4QCY6</accession>
<dbReference type="OrthoDB" id="10267127at2759"/>
<gene>
    <name evidence="2" type="ORF">GQ602_000839</name>
</gene>
<sequence>MTSPSAAQQRILVFAATFFFLSSVYLCTTRLFAMSFSSDDDNGFSLPLTRSRPPSSPAGDIAVVSPADLPMSYGEYRRPGLQGLDKVVATLPRWLVPTRANGRRLVVVGDIHGMDRELERLLNRVGLDPRRDHVIAAGDMVAKGPDSAAVVARLMSLDASAVRGNHEDRVLLSRAEAEAARGLLGAQLAEADGARRKGQADALAVAANLSVEQVAWLSRLPVVLVADPLPLYVVHAGLVPGVALEKQDPWAIMNMRSLVYPRQQLRAQQAADTTTTTTTTTTAALDRSVSVPVSGRDGEPWTDGWNRFHENEAESHRRTVIYGHDARVGFLERNYSLGLDSGCVRGGALTAVVIRAAERGGFSHATFQVACRKRTP</sequence>
<dbReference type="InterPro" id="IPR004843">
    <property type="entry name" value="Calcineurin-like_PHP"/>
</dbReference>
<feature type="domain" description="Calcineurin-like phosphoesterase" evidence="1">
    <location>
        <begin position="104"/>
        <end position="324"/>
    </location>
</feature>
<protein>
    <submittedName>
        <fullName evidence="2">Bis(5'-nucleosyl)-tetraphosphatase, symmetrical</fullName>
    </submittedName>
</protein>
<reference evidence="2 3" key="1">
    <citation type="journal article" date="2020" name="G3 (Bethesda)">
        <title>Genetic Underpinnings of Host Manipulation by Ophiocordyceps as Revealed by Comparative Transcriptomics.</title>
        <authorList>
            <person name="Will I."/>
            <person name="Das B."/>
            <person name="Trinh T."/>
            <person name="Brachmann A."/>
            <person name="Ohm R.A."/>
            <person name="de Bekker C."/>
        </authorList>
    </citation>
    <scope>NUCLEOTIDE SEQUENCE [LARGE SCALE GENOMIC DNA]</scope>
    <source>
        <strain evidence="2 3">EC05</strain>
    </source>
</reference>
<evidence type="ECO:0000259" key="1">
    <source>
        <dbReference type="Pfam" id="PF00149"/>
    </source>
</evidence>
<dbReference type="GO" id="GO:0005737">
    <property type="term" value="C:cytoplasm"/>
    <property type="evidence" value="ECO:0007669"/>
    <property type="project" value="TreeGrafter"/>
</dbReference>
<dbReference type="CDD" id="cd00144">
    <property type="entry name" value="MPP_PPP_family"/>
    <property type="match status" value="1"/>
</dbReference>
<comment type="caution">
    <text evidence="2">The sequence shown here is derived from an EMBL/GenBank/DDBJ whole genome shotgun (WGS) entry which is preliminary data.</text>
</comment>
<proteinExistence type="predicted"/>
<dbReference type="GO" id="GO:0016791">
    <property type="term" value="F:phosphatase activity"/>
    <property type="evidence" value="ECO:0007669"/>
    <property type="project" value="TreeGrafter"/>
</dbReference>
<dbReference type="GO" id="GO:0000298">
    <property type="term" value="F:endopolyphosphatase activity"/>
    <property type="evidence" value="ECO:0007669"/>
    <property type="project" value="TreeGrafter"/>
</dbReference>
<dbReference type="EMBL" id="JAACLJ010000001">
    <property type="protein sequence ID" value="KAF4595226.1"/>
    <property type="molecule type" value="Genomic_DNA"/>
</dbReference>
<evidence type="ECO:0000313" key="2">
    <source>
        <dbReference type="EMBL" id="KAF4595226.1"/>
    </source>
</evidence>